<dbReference type="NCBIfam" id="NF008294">
    <property type="entry name" value="PRK11074.1"/>
    <property type="match status" value="1"/>
</dbReference>
<dbReference type="Proteomes" id="UP000489190">
    <property type="component" value="Unassembled WGS sequence"/>
</dbReference>
<dbReference type="Proteomes" id="UP000441404">
    <property type="component" value="Unassembled WGS sequence"/>
</dbReference>
<dbReference type="PANTHER" id="PTHR30126">
    <property type="entry name" value="HTH-TYPE TRANSCRIPTIONAL REGULATOR"/>
    <property type="match status" value="1"/>
</dbReference>
<keyword evidence="3" id="KW-0238">DNA-binding</keyword>
<evidence type="ECO:0000259" key="5">
    <source>
        <dbReference type="PROSITE" id="PS50931"/>
    </source>
</evidence>
<dbReference type="Gene3D" id="1.10.10.10">
    <property type="entry name" value="Winged helix-like DNA-binding domain superfamily/Winged helix DNA-binding domain"/>
    <property type="match status" value="1"/>
</dbReference>
<feature type="domain" description="HTH lysR-type" evidence="5">
    <location>
        <begin position="2"/>
        <end position="59"/>
    </location>
</feature>
<dbReference type="InterPro" id="IPR005119">
    <property type="entry name" value="LysR_subst-bd"/>
</dbReference>
<dbReference type="InterPro" id="IPR000847">
    <property type="entry name" value="LysR_HTH_N"/>
</dbReference>
<reference evidence="8 9" key="1">
    <citation type="submission" date="2019-10" db="EMBL/GenBank/DDBJ databases">
        <title>Evaluation of single-gene subtyping targets for Pseudomonas.</title>
        <authorList>
            <person name="Reichler S.J."/>
            <person name="Orsi R.H."/>
            <person name="Wiedmann M."/>
            <person name="Martin N.H."/>
            <person name="Murphy S.I."/>
        </authorList>
    </citation>
    <scope>NUCLEOTIDE SEQUENCE [LARGE SCALE GENOMIC DNA]</scope>
    <source>
        <strain evidence="7 9">FSL R10-3254</strain>
        <strain evidence="6 8">FSL R10-3257</strain>
    </source>
</reference>
<evidence type="ECO:0000256" key="1">
    <source>
        <dbReference type="ARBA" id="ARBA00009437"/>
    </source>
</evidence>
<evidence type="ECO:0000313" key="9">
    <source>
        <dbReference type="Proteomes" id="UP000489190"/>
    </source>
</evidence>
<evidence type="ECO:0000313" key="7">
    <source>
        <dbReference type="EMBL" id="MQT91185.1"/>
    </source>
</evidence>
<dbReference type="EMBL" id="WIWJ01000030">
    <property type="protein sequence ID" value="MQT48332.1"/>
    <property type="molecule type" value="Genomic_DNA"/>
</dbReference>
<dbReference type="AlphaFoldDB" id="A0A6A7YA65"/>
<keyword evidence="4" id="KW-0804">Transcription</keyword>
<dbReference type="InterPro" id="IPR036388">
    <property type="entry name" value="WH-like_DNA-bd_sf"/>
</dbReference>
<dbReference type="Gene3D" id="3.40.190.10">
    <property type="entry name" value="Periplasmic binding protein-like II"/>
    <property type="match status" value="2"/>
</dbReference>
<dbReference type="GO" id="GO:0000976">
    <property type="term" value="F:transcription cis-regulatory region binding"/>
    <property type="evidence" value="ECO:0007669"/>
    <property type="project" value="TreeGrafter"/>
</dbReference>
<comment type="similarity">
    <text evidence="1">Belongs to the LysR transcriptional regulatory family.</text>
</comment>
<proteinExistence type="inferred from homology"/>
<comment type="caution">
    <text evidence="7">The sequence shown here is derived from an EMBL/GenBank/DDBJ whole genome shotgun (WGS) entry which is preliminary data.</text>
</comment>
<evidence type="ECO:0000313" key="6">
    <source>
        <dbReference type="EMBL" id="MQT48332.1"/>
    </source>
</evidence>
<dbReference type="PANTHER" id="PTHR30126:SF18">
    <property type="entry name" value="LYSR FAMILY TRANSCRIPTIONAL REGULATOR"/>
    <property type="match status" value="1"/>
</dbReference>
<evidence type="ECO:0000256" key="4">
    <source>
        <dbReference type="ARBA" id="ARBA00023163"/>
    </source>
</evidence>
<dbReference type="SUPFAM" id="SSF46785">
    <property type="entry name" value="Winged helix' DNA-binding domain"/>
    <property type="match status" value="1"/>
</dbReference>
<gene>
    <name evidence="7" type="ORF">GHO39_18885</name>
    <name evidence="6" type="ORF">GHO40_16630</name>
</gene>
<dbReference type="OrthoDB" id="5293066at2"/>
<dbReference type="PROSITE" id="PS50931">
    <property type="entry name" value="HTH_LYSR"/>
    <property type="match status" value="1"/>
</dbReference>
<dbReference type="GO" id="GO:0003700">
    <property type="term" value="F:DNA-binding transcription factor activity"/>
    <property type="evidence" value="ECO:0007669"/>
    <property type="project" value="InterPro"/>
</dbReference>
<dbReference type="Pfam" id="PF03466">
    <property type="entry name" value="LysR_substrate"/>
    <property type="match status" value="1"/>
</dbReference>
<protein>
    <submittedName>
        <fullName evidence="7">LysR family transcriptional regulator</fullName>
    </submittedName>
</protein>
<accession>A0A6A7YA65</accession>
<keyword evidence="2" id="KW-0805">Transcription regulation</keyword>
<organism evidence="7 9">
    <name type="scientific">Pseudomonas helleri</name>
    <dbReference type="NCBI Taxonomy" id="1608996"/>
    <lineage>
        <taxon>Bacteria</taxon>
        <taxon>Pseudomonadati</taxon>
        <taxon>Pseudomonadota</taxon>
        <taxon>Gammaproteobacteria</taxon>
        <taxon>Pseudomonadales</taxon>
        <taxon>Pseudomonadaceae</taxon>
        <taxon>Pseudomonas</taxon>
    </lineage>
</organism>
<dbReference type="Pfam" id="PF00126">
    <property type="entry name" value="HTH_1"/>
    <property type="match status" value="1"/>
</dbReference>
<name>A0A6A7YA65_9PSED</name>
<dbReference type="SUPFAM" id="SSF53850">
    <property type="entry name" value="Periplasmic binding protein-like II"/>
    <property type="match status" value="1"/>
</dbReference>
<dbReference type="EMBL" id="WIWI01000054">
    <property type="protein sequence ID" value="MQT91185.1"/>
    <property type="molecule type" value="Genomic_DNA"/>
</dbReference>
<dbReference type="InterPro" id="IPR036390">
    <property type="entry name" value="WH_DNA-bd_sf"/>
</dbReference>
<dbReference type="RefSeq" id="WP_048370080.1">
    <property type="nucleotide sequence ID" value="NZ_JYLD01000008.1"/>
</dbReference>
<evidence type="ECO:0000256" key="3">
    <source>
        <dbReference type="ARBA" id="ARBA00023125"/>
    </source>
</evidence>
<dbReference type="FunFam" id="1.10.10.10:FF:000001">
    <property type="entry name" value="LysR family transcriptional regulator"/>
    <property type="match status" value="1"/>
</dbReference>
<evidence type="ECO:0000313" key="8">
    <source>
        <dbReference type="Proteomes" id="UP000441404"/>
    </source>
</evidence>
<sequence length="316" mass="35630">MWSEYSLDVIDAVARHGSFSGAAQELHRVPSAVSYTVRQLEQWLAVPLFVRRHRDVELTPAGRVFVKEARDVMKKMLGTRRLCQQVANGWSGQLRVGVDAIVKQPRCQQMLLDFYRHFPDVELLVHYEVYNGVWDALVDGRTDIVIGATRAIPVTASFAFRDMGSLHWLCVASPAHPLTSLQGPLNDEQLRPYPSLCMDDTSRSLPKRDTWTLDNQRRMMVPDWATGLACLCDGLCVGMVPAHLAQPLIAHGRLVALPLQRPFPSSPSCIAWNQTHQSPAMSWLLEYLGDTPTLNLEWLNEQDVGEQDFEAQTERS</sequence>
<evidence type="ECO:0000256" key="2">
    <source>
        <dbReference type="ARBA" id="ARBA00023015"/>
    </source>
</evidence>